<dbReference type="GO" id="GO:0005829">
    <property type="term" value="C:cytosol"/>
    <property type="evidence" value="ECO:0007669"/>
    <property type="project" value="TreeGrafter"/>
</dbReference>
<dbReference type="InterPro" id="IPR036497">
    <property type="entry name" value="GLTP_sf"/>
</dbReference>
<evidence type="ECO:0000256" key="1">
    <source>
        <dbReference type="ARBA" id="ARBA00022448"/>
    </source>
</evidence>
<gene>
    <name evidence="3" type="ORF">C3L33_12607</name>
</gene>
<sequence>MEGTVFTPSLEGMKHVKSDRGELLTKPFLDVCKHVLPILDKFGAAMTVVKSDIGGNISVAIKLAPDRKKFMELIGGGNGDLDPDMEKFCTTFSPMLHEIHKFLAGVGLDGMKAS</sequence>
<accession>A0A6A4LM35</accession>
<evidence type="ECO:0000313" key="4">
    <source>
        <dbReference type="Proteomes" id="UP000428333"/>
    </source>
</evidence>
<comment type="caution">
    <text evidence="3">The sequence shown here is derived from an EMBL/GenBank/DDBJ whole genome shotgun (WGS) entry which is preliminary data.</text>
</comment>
<proteinExistence type="predicted"/>
<evidence type="ECO:0000259" key="2">
    <source>
        <dbReference type="Pfam" id="PF08718"/>
    </source>
</evidence>
<dbReference type="PANTHER" id="PTHR10219:SF25">
    <property type="entry name" value="PLECKSTRIN HOMOLOGY DOMAIN-CONTAINING FAMILY A MEMBER 8"/>
    <property type="match status" value="1"/>
</dbReference>
<dbReference type="SUPFAM" id="SSF110004">
    <property type="entry name" value="Glycolipid transfer protein, GLTP"/>
    <property type="match status" value="2"/>
</dbReference>
<dbReference type="GO" id="GO:0016020">
    <property type="term" value="C:membrane"/>
    <property type="evidence" value="ECO:0007669"/>
    <property type="project" value="TreeGrafter"/>
</dbReference>
<reference evidence="3 4" key="1">
    <citation type="journal article" date="2019" name="Genome Biol. Evol.">
        <title>The Rhododendron genome and chromosomal organization provide insight into shared whole-genome duplications across the heath family (Ericaceae).</title>
        <authorList>
            <person name="Soza V.L."/>
            <person name="Lindsley D."/>
            <person name="Waalkes A."/>
            <person name="Ramage E."/>
            <person name="Patwardhan R.P."/>
            <person name="Burton J.N."/>
            <person name="Adey A."/>
            <person name="Kumar A."/>
            <person name="Qiu R."/>
            <person name="Shendure J."/>
            <person name="Hall B."/>
        </authorList>
    </citation>
    <scope>NUCLEOTIDE SEQUENCE [LARGE SCALE GENOMIC DNA]</scope>
    <source>
        <strain evidence="3">RSF 1966-606</strain>
    </source>
</reference>
<feature type="non-terminal residue" evidence="3">
    <location>
        <position position="1"/>
    </location>
</feature>
<dbReference type="GO" id="GO:1902387">
    <property type="term" value="F:ceramide 1-phosphate binding"/>
    <property type="evidence" value="ECO:0007669"/>
    <property type="project" value="TreeGrafter"/>
</dbReference>
<evidence type="ECO:0000313" key="3">
    <source>
        <dbReference type="EMBL" id="KAE9455488.1"/>
    </source>
</evidence>
<dbReference type="AlphaFoldDB" id="A0A6A4LM35"/>
<dbReference type="Gene3D" id="1.10.3520.10">
    <property type="entry name" value="Glycolipid transfer protein"/>
    <property type="match status" value="2"/>
</dbReference>
<feature type="domain" description="Glycolipid transfer protein" evidence="2">
    <location>
        <begin position="24"/>
        <end position="58"/>
    </location>
</feature>
<dbReference type="OrthoDB" id="205255at2759"/>
<dbReference type="GO" id="GO:1902388">
    <property type="term" value="F:ceramide 1-phosphate transfer activity"/>
    <property type="evidence" value="ECO:0007669"/>
    <property type="project" value="TreeGrafter"/>
</dbReference>
<keyword evidence="1" id="KW-0813">Transport</keyword>
<protein>
    <recommendedName>
        <fullName evidence="2">Glycolipid transfer protein domain-containing protein</fullName>
    </recommendedName>
</protein>
<dbReference type="InterPro" id="IPR014830">
    <property type="entry name" value="Glycolipid_transfer_prot_dom"/>
</dbReference>
<keyword evidence="4" id="KW-1185">Reference proteome</keyword>
<organism evidence="3 4">
    <name type="scientific">Rhododendron williamsianum</name>
    <dbReference type="NCBI Taxonomy" id="262921"/>
    <lineage>
        <taxon>Eukaryota</taxon>
        <taxon>Viridiplantae</taxon>
        <taxon>Streptophyta</taxon>
        <taxon>Embryophyta</taxon>
        <taxon>Tracheophyta</taxon>
        <taxon>Spermatophyta</taxon>
        <taxon>Magnoliopsida</taxon>
        <taxon>eudicotyledons</taxon>
        <taxon>Gunneridae</taxon>
        <taxon>Pentapetalae</taxon>
        <taxon>asterids</taxon>
        <taxon>Ericales</taxon>
        <taxon>Ericaceae</taxon>
        <taxon>Ericoideae</taxon>
        <taxon>Rhodoreae</taxon>
        <taxon>Rhododendron</taxon>
    </lineage>
</organism>
<dbReference type="Pfam" id="PF08718">
    <property type="entry name" value="GLTP"/>
    <property type="match status" value="1"/>
</dbReference>
<dbReference type="EMBL" id="QEFC01001840">
    <property type="protein sequence ID" value="KAE9455488.1"/>
    <property type="molecule type" value="Genomic_DNA"/>
</dbReference>
<dbReference type="PANTHER" id="PTHR10219">
    <property type="entry name" value="GLYCOLIPID TRANSFER PROTEIN-RELATED"/>
    <property type="match status" value="1"/>
</dbReference>
<name>A0A6A4LM35_9ERIC</name>
<dbReference type="Proteomes" id="UP000428333">
    <property type="component" value="Linkage Group LG07"/>
</dbReference>